<feature type="transmembrane region" description="Helical" evidence="1">
    <location>
        <begin position="29"/>
        <end position="51"/>
    </location>
</feature>
<dbReference type="KEGG" id="pseg:D3H65_15825"/>
<dbReference type="AlphaFoldDB" id="A0A3B7MLR1"/>
<dbReference type="EMBL" id="CP032157">
    <property type="protein sequence ID" value="AXY75362.1"/>
    <property type="molecule type" value="Genomic_DNA"/>
</dbReference>
<feature type="transmembrane region" description="Helical" evidence="1">
    <location>
        <begin position="127"/>
        <end position="147"/>
    </location>
</feature>
<gene>
    <name evidence="2" type="ORF">D3H65_15825</name>
</gene>
<feature type="transmembrane region" description="Helical" evidence="1">
    <location>
        <begin position="208"/>
        <end position="225"/>
    </location>
</feature>
<feature type="transmembrane region" description="Helical" evidence="1">
    <location>
        <begin position="279"/>
        <end position="297"/>
    </location>
</feature>
<feature type="transmembrane region" description="Helical" evidence="1">
    <location>
        <begin position="95"/>
        <end position="115"/>
    </location>
</feature>
<dbReference type="OrthoDB" id="102112at2"/>
<evidence type="ECO:0000256" key="1">
    <source>
        <dbReference type="SAM" id="Phobius"/>
    </source>
</evidence>
<reference evidence="2 3" key="1">
    <citation type="submission" date="2018-09" db="EMBL/GenBank/DDBJ databases">
        <title>Genome sequencing of strain 6GH32-13.</title>
        <authorList>
            <person name="Weon H.-Y."/>
            <person name="Heo J."/>
            <person name="Kwon S.-W."/>
        </authorList>
    </citation>
    <scope>NUCLEOTIDE SEQUENCE [LARGE SCALE GENOMIC DNA]</scope>
    <source>
        <strain evidence="2 3">5GH32-13</strain>
    </source>
</reference>
<protein>
    <recommendedName>
        <fullName evidence="4">DoxX family protein</fullName>
    </recommendedName>
</protein>
<sequence length="445" mass="51952">MRFYVSYGQTNRMKFPATLTSPWAWWQRIVFRFFFLFYCIFLGPWSILSVVPGTDFIRYYYTAFRATALFFNTHLFHIPAATLPPNGNGDYPEQWMEVCMSVTLAIAGTLIWSLLDRKRKNYTVLNYWFCLWVRYFIIMTGFIYGIIKLFCLQMPFPSISQFATPLGDYLPMRFSWMFVGYSTTYQFFSGGIEVVAAVLLLFRKTATLGVLIATGVFFNVMMLNLSYDIPVKINSMSMVVLCLYLLVQEMPRLYRFFVQLQATPSPVFLWPYESKRGRIIAIAAKWIFVALVLYSQLEYSITAAARRSAVTRTIPVPSGIYDVVKQTTLGDTIDISKPDSLYWQNIVFEKTDDGSIKTTDKRFRQRYGRGYFNAKFDSATQVISLRRSFSDSTFLAQFNYHIKDSIWVELTSYPNKDSMYLLLRRRTAPFPLSERPFHWVSETNR</sequence>
<organism evidence="2 3">
    <name type="scientific">Paraflavitalea soli</name>
    <dbReference type="NCBI Taxonomy" id="2315862"/>
    <lineage>
        <taxon>Bacteria</taxon>
        <taxon>Pseudomonadati</taxon>
        <taxon>Bacteroidota</taxon>
        <taxon>Chitinophagia</taxon>
        <taxon>Chitinophagales</taxon>
        <taxon>Chitinophagaceae</taxon>
        <taxon>Paraflavitalea</taxon>
    </lineage>
</organism>
<keyword evidence="1" id="KW-0812">Transmembrane</keyword>
<keyword evidence="1" id="KW-1133">Transmembrane helix</keyword>
<evidence type="ECO:0008006" key="4">
    <source>
        <dbReference type="Google" id="ProtNLM"/>
    </source>
</evidence>
<keyword evidence="3" id="KW-1185">Reference proteome</keyword>
<name>A0A3B7MLR1_9BACT</name>
<feature type="transmembrane region" description="Helical" evidence="1">
    <location>
        <begin position="178"/>
        <end position="201"/>
    </location>
</feature>
<keyword evidence="1" id="KW-0472">Membrane</keyword>
<accession>A0A3B7MLR1</accession>
<evidence type="ECO:0000313" key="2">
    <source>
        <dbReference type="EMBL" id="AXY75362.1"/>
    </source>
</evidence>
<evidence type="ECO:0000313" key="3">
    <source>
        <dbReference type="Proteomes" id="UP000263900"/>
    </source>
</evidence>
<dbReference type="Proteomes" id="UP000263900">
    <property type="component" value="Chromosome"/>
</dbReference>
<proteinExistence type="predicted"/>
<feature type="transmembrane region" description="Helical" evidence="1">
    <location>
        <begin position="63"/>
        <end position="83"/>
    </location>
</feature>
<dbReference type="RefSeq" id="WP_119051243.1">
    <property type="nucleotide sequence ID" value="NZ_CP032157.1"/>
</dbReference>